<organism evidence="1 2">
    <name type="scientific">Enterobacter asburiae</name>
    <dbReference type="NCBI Taxonomy" id="61645"/>
    <lineage>
        <taxon>Bacteria</taxon>
        <taxon>Pseudomonadati</taxon>
        <taxon>Pseudomonadota</taxon>
        <taxon>Gammaproteobacteria</taxon>
        <taxon>Enterobacterales</taxon>
        <taxon>Enterobacteriaceae</taxon>
        <taxon>Enterobacter</taxon>
        <taxon>Enterobacter cloacae complex</taxon>
    </lineage>
</organism>
<evidence type="ECO:0000313" key="1">
    <source>
        <dbReference type="EMBL" id="MBA8080195.1"/>
    </source>
</evidence>
<dbReference type="AlphaFoldDB" id="A0A7W3HGR8"/>
<proteinExistence type="predicted"/>
<evidence type="ECO:0000313" key="2">
    <source>
        <dbReference type="Proteomes" id="UP000533461"/>
    </source>
</evidence>
<sequence length="280" mass="32217">MSDFTPKELKENLAERLSYALERLAFKPKCGKYPDGADHEVVSEQRRVIEFLSSKLGPFVQGYPEWHPLNAYGYNEQGRSGGCHTQSTPKFSWMDHTHYMVNGFITCPYDHGLDELMQELNAAQYLLGSTPPPALERLGKSLLGWMSQVVSLTEFRAEPLTYELLVEEFGYDGDPEALLQLYAPHAHPILVWVQWNSDDFDLSENDFRPIPQHHALPLMMSRTLADMVHASCAEDWESMQYLLVGYPHSDHLSPFIERSTMAQLRKTFETLMQCVEHRYD</sequence>
<geneLocation type="plasmid" evidence="1">
    <name>pRHBSTW-00074_10</name>
</geneLocation>
<protein>
    <submittedName>
        <fullName evidence="1">Uncharacterized protein</fullName>
    </submittedName>
</protein>
<reference evidence="1 2" key="1">
    <citation type="submission" date="2020-06" db="EMBL/GenBank/DDBJ databases">
        <title>REHAB project genomes.</title>
        <authorList>
            <person name="Shaw L.P."/>
        </authorList>
    </citation>
    <scope>NUCLEOTIDE SEQUENCE [LARGE SCALE GENOMIC DNA]</scope>
    <source>
        <strain evidence="1 2">RHBSTW-00074</strain>
        <plasmid evidence="1">pRHBSTW-00074_10</plasmid>
    </source>
</reference>
<dbReference type="RefSeq" id="WP_182410914.1">
    <property type="nucleotide sequence ID" value="NZ_JABXRP010000010.1"/>
</dbReference>
<dbReference type="EMBL" id="JABXRP010000010">
    <property type="protein sequence ID" value="MBA8080195.1"/>
    <property type="molecule type" value="Genomic_DNA"/>
</dbReference>
<dbReference type="Proteomes" id="UP000533461">
    <property type="component" value="Unassembled WGS sequence"/>
</dbReference>
<keyword evidence="1" id="KW-0614">Plasmid</keyword>
<accession>A0A7W3HGR8</accession>
<gene>
    <name evidence="1" type="ORF">HV056_27540</name>
</gene>
<name>A0A7W3HGR8_ENTAS</name>
<comment type="caution">
    <text evidence="1">The sequence shown here is derived from an EMBL/GenBank/DDBJ whole genome shotgun (WGS) entry which is preliminary data.</text>
</comment>